<reference evidence="2" key="1">
    <citation type="submission" date="2023-11" db="EMBL/GenBank/DDBJ databases">
        <authorList>
            <person name="De Vega J J."/>
            <person name="De Vega J J."/>
        </authorList>
    </citation>
    <scope>NUCLEOTIDE SEQUENCE</scope>
</reference>
<dbReference type="Pfam" id="PF05018">
    <property type="entry name" value="CFA20_dom"/>
    <property type="match status" value="1"/>
</dbReference>
<name>A0AAD2HGZ3_9AGAR</name>
<dbReference type="EMBL" id="CAVNYO010000403">
    <property type="protein sequence ID" value="CAK5274846.1"/>
    <property type="molecule type" value="Genomic_DNA"/>
</dbReference>
<organism evidence="2 3">
    <name type="scientific">Mycena citricolor</name>
    <dbReference type="NCBI Taxonomy" id="2018698"/>
    <lineage>
        <taxon>Eukaryota</taxon>
        <taxon>Fungi</taxon>
        <taxon>Dikarya</taxon>
        <taxon>Basidiomycota</taxon>
        <taxon>Agaricomycotina</taxon>
        <taxon>Agaricomycetes</taxon>
        <taxon>Agaricomycetidae</taxon>
        <taxon>Agaricales</taxon>
        <taxon>Marasmiineae</taxon>
        <taxon>Mycenaceae</taxon>
        <taxon>Mycena</taxon>
    </lineage>
</organism>
<accession>A0AAD2HGZ3</accession>
<evidence type="ECO:0000313" key="2">
    <source>
        <dbReference type="EMBL" id="CAK5274846.1"/>
    </source>
</evidence>
<evidence type="ECO:0000259" key="1">
    <source>
        <dbReference type="Pfam" id="PF05018"/>
    </source>
</evidence>
<dbReference type="InterPro" id="IPR040441">
    <property type="entry name" value="CFA20/CFAP20DC"/>
</dbReference>
<feature type="domain" description="CFA20" evidence="1">
    <location>
        <begin position="26"/>
        <end position="132"/>
    </location>
</feature>
<proteinExistence type="predicted"/>
<gene>
    <name evidence="2" type="ORF">MYCIT1_LOCUS22198</name>
</gene>
<keyword evidence="3" id="KW-1185">Reference proteome</keyword>
<dbReference type="Proteomes" id="UP001295794">
    <property type="component" value="Unassembled WGS sequence"/>
</dbReference>
<comment type="caution">
    <text evidence="2">The sequence shown here is derived from an EMBL/GenBank/DDBJ whole genome shotgun (WGS) entry which is preliminary data.</text>
</comment>
<dbReference type="PANTHER" id="PTHR12458">
    <property type="entry name" value="ORF PROTEIN"/>
    <property type="match status" value="1"/>
</dbReference>
<dbReference type="AlphaFoldDB" id="A0AAD2HGZ3"/>
<dbReference type="InterPro" id="IPR007714">
    <property type="entry name" value="CFA20_dom"/>
</dbReference>
<protein>
    <recommendedName>
        <fullName evidence="1">CFA20 domain-containing protein</fullName>
    </recommendedName>
</protein>
<evidence type="ECO:0000313" key="3">
    <source>
        <dbReference type="Proteomes" id="UP001295794"/>
    </source>
</evidence>
<sequence length="185" mass="20151">MITAHTIRQGELVSADSDNTVSGLCLDQTVLHIQSPTLPTTFIRCPPGDTTVVGLKHPWIHLQVRDLGREWSLELGVADRAGTEGVIRLSTFKKQPTLTISTKHALLHLPLSFPALSDTSLTAWSTINLHLPTIFGGFRTLAPGTGGADDHIARHAPMGPFSHSTQRGPSQQAPWEFGLYGNEYR</sequence>